<feature type="transmembrane region" description="Helical" evidence="2">
    <location>
        <begin position="52"/>
        <end position="76"/>
    </location>
</feature>
<feature type="transmembrane region" description="Helical" evidence="2">
    <location>
        <begin position="279"/>
        <end position="297"/>
    </location>
</feature>
<dbReference type="Proteomes" id="UP000095282">
    <property type="component" value="Unplaced"/>
</dbReference>
<keyword evidence="2" id="KW-0812">Transmembrane</keyword>
<sequence length="308" mass="35320">MHRSSQIGLTETKDPLEEPLLGRVRKIMNEKLMRLRGLRLESNGESDNYQRVHFFACLCSLPWFVAMTSWSVYNLFEGKVFYGGDETNFLFCVILLGSNCFTWFISSVSLAYYVLIFTALNRETNHFNDELKKAKKEKKLQNIEVLEKFDFRQNEILNTVIFVNESLAFFGGLVPLFLFYGLVNGVYLTSFMETIPFPYFVILMFNLAAIIFYNFCVLIPTCAVQEHFTSTKKILISDTEFECSKNSVVYRTYRIMVDRFEKIDSSIHVVGAFAITKKVLAAALFVVPSLGFILVMVKKVIIANGGKV</sequence>
<feature type="transmembrane region" description="Helical" evidence="2">
    <location>
        <begin position="88"/>
        <end position="115"/>
    </location>
</feature>
<reference evidence="4" key="1">
    <citation type="submission" date="2016-11" db="UniProtKB">
        <authorList>
            <consortium name="WormBaseParasite"/>
        </authorList>
    </citation>
    <scope>IDENTIFICATION</scope>
</reference>
<keyword evidence="1" id="KW-0175">Coiled coil</keyword>
<evidence type="ECO:0000256" key="1">
    <source>
        <dbReference type="SAM" id="Coils"/>
    </source>
</evidence>
<dbReference type="PANTHER" id="PTHR31930">
    <property type="entry name" value="SERPENTINE RECEPTOR, CLASS R"/>
    <property type="match status" value="1"/>
</dbReference>
<feature type="transmembrane region" description="Helical" evidence="2">
    <location>
        <begin position="167"/>
        <end position="187"/>
    </location>
</feature>
<protein>
    <submittedName>
        <fullName evidence="4">7tm 7 domain containing protein</fullName>
    </submittedName>
</protein>
<evidence type="ECO:0000313" key="4">
    <source>
        <dbReference type="WBParaSite" id="Csp11.Scaffold629.g13157.t1"/>
    </source>
</evidence>
<dbReference type="Pfam" id="PF03268">
    <property type="entry name" value="DUF267"/>
    <property type="match status" value="1"/>
</dbReference>
<proteinExistence type="predicted"/>
<dbReference type="InterPro" id="IPR004950">
    <property type="entry name" value="DUF267_CAE_spp"/>
</dbReference>
<feature type="transmembrane region" description="Helical" evidence="2">
    <location>
        <begin position="199"/>
        <end position="220"/>
    </location>
</feature>
<name>A0A1I7TYU6_9PELO</name>
<evidence type="ECO:0000256" key="2">
    <source>
        <dbReference type="SAM" id="Phobius"/>
    </source>
</evidence>
<evidence type="ECO:0000313" key="3">
    <source>
        <dbReference type="Proteomes" id="UP000095282"/>
    </source>
</evidence>
<keyword evidence="2" id="KW-0472">Membrane</keyword>
<feature type="coiled-coil region" evidence="1">
    <location>
        <begin position="117"/>
        <end position="148"/>
    </location>
</feature>
<keyword evidence="3" id="KW-1185">Reference proteome</keyword>
<dbReference type="PANTHER" id="PTHR31930:SF3">
    <property type="entry name" value="GUSTATORY RECEPTOR-RELATED"/>
    <property type="match status" value="1"/>
</dbReference>
<dbReference type="STRING" id="1561998.A0A1I7TYU6"/>
<dbReference type="AlphaFoldDB" id="A0A1I7TYU6"/>
<dbReference type="WBParaSite" id="Csp11.Scaffold629.g13157.t1">
    <property type="protein sequence ID" value="Csp11.Scaffold629.g13157.t1"/>
    <property type="gene ID" value="Csp11.Scaffold629.g13157"/>
</dbReference>
<organism evidence="3 4">
    <name type="scientific">Caenorhabditis tropicalis</name>
    <dbReference type="NCBI Taxonomy" id="1561998"/>
    <lineage>
        <taxon>Eukaryota</taxon>
        <taxon>Metazoa</taxon>
        <taxon>Ecdysozoa</taxon>
        <taxon>Nematoda</taxon>
        <taxon>Chromadorea</taxon>
        <taxon>Rhabditida</taxon>
        <taxon>Rhabditina</taxon>
        <taxon>Rhabditomorpha</taxon>
        <taxon>Rhabditoidea</taxon>
        <taxon>Rhabditidae</taxon>
        <taxon>Peloderinae</taxon>
        <taxon>Caenorhabditis</taxon>
    </lineage>
</organism>
<keyword evidence="2" id="KW-1133">Transmembrane helix</keyword>
<accession>A0A1I7TYU6</accession>